<dbReference type="InterPro" id="IPR011765">
    <property type="entry name" value="Pept_M16_N"/>
</dbReference>
<comment type="similarity">
    <text evidence="9">Belongs to the peptidase M16 family. UQCRC2/QCR2 subfamily.</text>
</comment>
<dbReference type="GeneID" id="80898416"/>
<dbReference type="Pfam" id="PF05193">
    <property type="entry name" value="Peptidase_M16_C"/>
    <property type="match status" value="1"/>
</dbReference>
<evidence type="ECO:0000259" key="13">
    <source>
        <dbReference type="Pfam" id="PF05193"/>
    </source>
</evidence>
<dbReference type="SUPFAM" id="SSF63411">
    <property type="entry name" value="LuxS/MPP-like metallohydrolase"/>
    <property type="match status" value="2"/>
</dbReference>
<name>A0A9W8QB58_AKAMU</name>
<evidence type="ECO:0000256" key="7">
    <source>
        <dbReference type="ARBA" id="ARBA00023128"/>
    </source>
</evidence>
<organism evidence="14 15">
    <name type="scientific">Akanthomyces muscarius</name>
    <name type="common">Entomopathogenic fungus</name>
    <name type="synonym">Lecanicillium muscarium</name>
    <dbReference type="NCBI Taxonomy" id="2231603"/>
    <lineage>
        <taxon>Eukaryota</taxon>
        <taxon>Fungi</taxon>
        <taxon>Dikarya</taxon>
        <taxon>Ascomycota</taxon>
        <taxon>Pezizomycotina</taxon>
        <taxon>Sordariomycetes</taxon>
        <taxon>Hypocreomycetidae</taxon>
        <taxon>Hypocreales</taxon>
        <taxon>Cordycipitaceae</taxon>
        <taxon>Akanthomyces</taxon>
    </lineage>
</organism>
<dbReference type="InterPro" id="IPR007863">
    <property type="entry name" value="Peptidase_M16_C"/>
</dbReference>
<dbReference type="AlphaFoldDB" id="A0A9W8QB58"/>
<dbReference type="FunFam" id="3.30.830.10:FF:000021">
    <property type="entry name" value="Cytochrome b-c1 complex subunit 2"/>
    <property type="match status" value="1"/>
</dbReference>
<dbReference type="GO" id="GO:0046872">
    <property type="term" value="F:metal ion binding"/>
    <property type="evidence" value="ECO:0007669"/>
    <property type="project" value="InterPro"/>
</dbReference>
<keyword evidence="3" id="KW-0679">Respiratory chain</keyword>
<evidence type="ECO:0000256" key="4">
    <source>
        <dbReference type="ARBA" id="ARBA00022792"/>
    </source>
</evidence>
<evidence type="ECO:0000256" key="9">
    <source>
        <dbReference type="ARBA" id="ARBA00038146"/>
    </source>
</evidence>
<reference evidence="14" key="1">
    <citation type="journal article" date="2023" name="Access Microbiol">
        <title>De-novo genome assembly for Akanthomyces muscarius, a biocontrol agent of insect agricultural pests.</title>
        <authorList>
            <person name="Erdos Z."/>
            <person name="Studholme D.J."/>
            <person name="Raymond B."/>
            <person name="Sharma M."/>
        </authorList>
    </citation>
    <scope>NUCLEOTIDE SEQUENCE</scope>
    <source>
        <strain evidence="14">Ve6</strain>
    </source>
</reference>
<keyword evidence="4" id="KW-0999">Mitochondrion inner membrane</keyword>
<evidence type="ECO:0000256" key="2">
    <source>
        <dbReference type="ARBA" id="ARBA00022448"/>
    </source>
</evidence>
<sequence>MISRSALARNAQQAARRSCSVRPAQQRGFAAVASSGAFETTDANGLKVASRDTHGPTTKLAIIAKAGTRYQPLPGLTVGLEEFAFKNTQKRSALRINRESELLGGQLTASHTREALVLGASFLKDDLPYFAELLAEVVTQTKYTTHEFHEDVERVLHLRQAANSANVAAIALDNAHAVAFHTGLGAPLAPYSAVPAQKYLNEEHVASYADAVYTKPNIAIVAEGANAETLSRWVSQFFKDVPASSQSGQSLKTEATKYFGGEQRTANPAGNSMVIAFPGSDINASKPEIAVLASLLGNQPSIKWSPGFSLLSKAAAATPGLSASTSSLAYSDAGLLAIQLTGAAASVRKGAQDTVKALKAIAEGSISKEDVSKAVANAKFDALDKAQLRDSSILLAGNGIISSGKPLDIAKISQSFDAVSADKLKTAAKALLDGKATVSTVGDLFVLPYAEEIGLRRDLSPFLACKPSLHARCAYSEAILAATSWANTAATKILLFGIPKLPFLAEWKVQPCILPTLRFNDNCPSYPSRIQPELPAHADSRRLLHCGIPRNSIRLTFISFLTR</sequence>
<accession>A0A9W8QB58</accession>
<dbReference type="Proteomes" id="UP001144673">
    <property type="component" value="Chromosome 4"/>
</dbReference>
<evidence type="ECO:0000256" key="10">
    <source>
        <dbReference type="ARBA" id="ARBA00040751"/>
    </source>
</evidence>
<evidence type="ECO:0000259" key="12">
    <source>
        <dbReference type="Pfam" id="PF00675"/>
    </source>
</evidence>
<comment type="subcellular location">
    <subcellularLocation>
        <location evidence="1">Mitochondrion inner membrane</location>
        <topology evidence="1">Peripheral membrane protein</topology>
        <orientation evidence="1">Matrix side</orientation>
    </subcellularLocation>
</comment>
<dbReference type="FunFam" id="3.30.830.10:FF:000039">
    <property type="entry name" value="Ubiquinol-cytochrome c reductase core subunit 2"/>
    <property type="match status" value="1"/>
</dbReference>
<feature type="domain" description="Peptidase M16 C-terminal" evidence="13">
    <location>
        <begin position="200"/>
        <end position="376"/>
    </location>
</feature>
<protein>
    <recommendedName>
        <fullName evidence="10">Cytochrome b-c1 complex subunit 2, mitochondrial</fullName>
    </recommendedName>
    <alternativeName>
        <fullName evidence="11">Core protein II</fullName>
    </alternativeName>
</protein>
<keyword evidence="7" id="KW-0496">Mitochondrion</keyword>
<dbReference type="Gene3D" id="3.30.830.10">
    <property type="entry name" value="Metalloenzyme, LuxS/M16 peptidase-like"/>
    <property type="match status" value="2"/>
</dbReference>
<proteinExistence type="inferred from homology"/>
<dbReference type="Pfam" id="PF00675">
    <property type="entry name" value="Peptidase_M16"/>
    <property type="match status" value="1"/>
</dbReference>
<dbReference type="InterPro" id="IPR011249">
    <property type="entry name" value="Metalloenz_LuxS/M16"/>
</dbReference>
<dbReference type="EMBL" id="JAJHUN010000009">
    <property type="protein sequence ID" value="KAJ4150510.1"/>
    <property type="molecule type" value="Genomic_DNA"/>
</dbReference>
<dbReference type="GO" id="GO:0005743">
    <property type="term" value="C:mitochondrial inner membrane"/>
    <property type="evidence" value="ECO:0007669"/>
    <property type="project" value="UniProtKB-SubCell"/>
</dbReference>
<evidence type="ECO:0000313" key="15">
    <source>
        <dbReference type="Proteomes" id="UP001144673"/>
    </source>
</evidence>
<evidence type="ECO:0000256" key="6">
    <source>
        <dbReference type="ARBA" id="ARBA00022982"/>
    </source>
</evidence>
<evidence type="ECO:0000256" key="1">
    <source>
        <dbReference type="ARBA" id="ARBA00004443"/>
    </source>
</evidence>
<evidence type="ECO:0000256" key="3">
    <source>
        <dbReference type="ARBA" id="ARBA00022660"/>
    </source>
</evidence>
<evidence type="ECO:0000256" key="8">
    <source>
        <dbReference type="ARBA" id="ARBA00023136"/>
    </source>
</evidence>
<keyword evidence="8" id="KW-0472">Membrane</keyword>
<gene>
    <name evidence="14" type="ORF">LMH87_011257</name>
</gene>
<keyword evidence="6" id="KW-0249">Electron transport</keyword>
<comment type="caution">
    <text evidence="14">The sequence shown here is derived from an EMBL/GenBank/DDBJ whole genome shotgun (WGS) entry which is preliminary data.</text>
</comment>
<keyword evidence="2" id="KW-0813">Transport</keyword>
<feature type="domain" description="Peptidase M16 N-terminal" evidence="12">
    <location>
        <begin position="48"/>
        <end position="188"/>
    </location>
</feature>
<evidence type="ECO:0000313" key="14">
    <source>
        <dbReference type="EMBL" id="KAJ4150510.1"/>
    </source>
</evidence>
<keyword evidence="15" id="KW-1185">Reference proteome</keyword>
<dbReference type="RefSeq" id="XP_056052224.1">
    <property type="nucleotide sequence ID" value="XM_056200368.1"/>
</dbReference>
<keyword evidence="5" id="KW-0809">Transit peptide</keyword>
<dbReference type="InterPro" id="IPR050361">
    <property type="entry name" value="MPP/UQCRC_Complex"/>
</dbReference>
<evidence type="ECO:0000256" key="5">
    <source>
        <dbReference type="ARBA" id="ARBA00022946"/>
    </source>
</evidence>
<evidence type="ECO:0000256" key="11">
    <source>
        <dbReference type="ARBA" id="ARBA00041372"/>
    </source>
</evidence>
<dbReference type="PANTHER" id="PTHR11851">
    <property type="entry name" value="METALLOPROTEASE"/>
    <property type="match status" value="1"/>
</dbReference>
<dbReference type="PANTHER" id="PTHR11851:SF209">
    <property type="entry name" value="CYTOCHROME B-C1 COMPLEX SUBUNIT 2, MITOCHONDRIAL"/>
    <property type="match status" value="1"/>
</dbReference>